<gene>
    <name evidence="1" type="ORF">N657DRAFT_638882</name>
</gene>
<protein>
    <submittedName>
        <fullName evidence="1">Uncharacterized protein</fullName>
    </submittedName>
</protein>
<evidence type="ECO:0000313" key="2">
    <source>
        <dbReference type="Proteomes" id="UP001302602"/>
    </source>
</evidence>
<evidence type="ECO:0000313" key="1">
    <source>
        <dbReference type="EMBL" id="KAK4128414.1"/>
    </source>
</evidence>
<dbReference type="RefSeq" id="XP_062652185.1">
    <property type="nucleotide sequence ID" value="XM_062791668.1"/>
</dbReference>
<reference evidence="1" key="1">
    <citation type="journal article" date="2023" name="Mol. Phylogenet. Evol.">
        <title>Genome-scale phylogeny and comparative genomics of the fungal order Sordariales.</title>
        <authorList>
            <person name="Hensen N."/>
            <person name="Bonometti L."/>
            <person name="Westerberg I."/>
            <person name="Brannstrom I.O."/>
            <person name="Guillou S."/>
            <person name="Cros-Aarteil S."/>
            <person name="Calhoun S."/>
            <person name="Haridas S."/>
            <person name="Kuo A."/>
            <person name="Mondo S."/>
            <person name="Pangilinan J."/>
            <person name="Riley R."/>
            <person name="LaButti K."/>
            <person name="Andreopoulos B."/>
            <person name="Lipzen A."/>
            <person name="Chen C."/>
            <person name="Yan M."/>
            <person name="Daum C."/>
            <person name="Ng V."/>
            <person name="Clum A."/>
            <person name="Steindorff A."/>
            <person name="Ohm R.A."/>
            <person name="Martin F."/>
            <person name="Silar P."/>
            <person name="Natvig D.O."/>
            <person name="Lalanne C."/>
            <person name="Gautier V."/>
            <person name="Ament-Velasquez S.L."/>
            <person name="Kruys A."/>
            <person name="Hutchinson M.I."/>
            <person name="Powell A.J."/>
            <person name="Barry K."/>
            <person name="Miller A.N."/>
            <person name="Grigoriev I.V."/>
            <person name="Debuchy R."/>
            <person name="Gladieux P."/>
            <person name="Hiltunen Thoren M."/>
            <person name="Johannesson H."/>
        </authorList>
    </citation>
    <scope>NUCLEOTIDE SEQUENCE</scope>
    <source>
        <strain evidence="1">CBS 731.68</strain>
    </source>
</reference>
<organism evidence="1 2">
    <name type="scientific">Parathielavia appendiculata</name>
    <dbReference type="NCBI Taxonomy" id="2587402"/>
    <lineage>
        <taxon>Eukaryota</taxon>
        <taxon>Fungi</taxon>
        <taxon>Dikarya</taxon>
        <taxon>Ascomycota</taxon>
        <taxon>Pezizomycotina</taxon>
        <taxon>Sordariomycetes</taxon>
        <taxon>Sordariomycetidae</taxon>
        <taxon>Sordariales</taxon>
        <taxon>Chaetomiaceae</taxon>
        <taxon>Parathielavia</taxon>
    </lineage>
</organism>
<name>A0AAN6U946_9PEZI</name>
<dbReference type="GeneID" id="87828437"/>
<accession>A0AAN6U946</accession>
<reference evidence="1" key="2">
    <citation type="submission" date="2023-05" db="EMBL/GenBank/DDBJ databases">
        <authorList>
            <consortium name="Lawrence Berkeley National Laboratory"/>
            <person name="Steindorff A."/>
            <person name="Hensen N."/>
            <person name="Bonometti L."/>
            <person name="Westerberg I."/>
            <person name="Brannstrom I.O."/>
            <person name="Guillou S."/>
            <person name="Cros-Aarteil S."/>
            <person name="Calhoun S."/>
            <person name="Haridas S."/>
            <person name="Kuo A."/>
            <person name="Mondo S."/>
            <person name="Pangilinan J."/>
            <person name="Riley R."/>
            <person name="Labutti K."/>
            <person name="Andreopoulos B."/>
            <person name="Lipzen A."/>
            <person name="Chen C."/>
            <person name="Yanf M."/>
            <person name="Daum C."/>
            <person name="Ng V."/>
            <person name="Clum A."/>
            <person name="Ohm R."/>
            <person name="Martin F."/>
            <person name="Silar P."/>
            <person name="Natvig D."/>
            <person name="Lalanne C."/>
            <person name="Gautier V."/>
            <person name="Ament-Velasquez S.L."/>
            <person name="Kruys A."/>
            <person name="Hutchinson M.I."/>
            <person name="Powell A.J."/>
            <person name="Barry K."/>
            <person name="Miller A.N."/>
            <person name="Grigoriev I.V."/>
            <person name="Debuchy R."/>
            <person name="Gladieux P."/>
            <person name="Thoren M.H."/>
            <person name="Johannesson H."/>
        </authorList>
    </citation>
    <scope>NUCLEOTIDE SEQUENCE</scope>
    <source>
        <strain evidence="1">CBS 731.68</strain>
    </source>
</reference>
<sequence length="62" mass="7010">MDGRVETEINMSPTCVLLRWRSPAAGMDLKPSRRPPDMERLMPIGVINPLFLLLWSMVGGRT</sequence>
<dbReference type="EMBL" id="MU853223">
    <property type="protein sequence ID" value="KAK4128414.1"/>
    <property type="molecule type" value="Genomic_DNA"/>
</dbReference>
<proteinExistence type="predicted"/>
<comment type="caution">
    <text evidence="1">The sequence shown here is derived from an EMBL/GenBank/DDBJ whole genome shotgun (WGS) entry which is preliminary data.</text>
</comment>
<keyword evidence="2" id="KW-1185">Reference proteome</keyword>
<dbReference type="Proteomes" id="UP001302602">
    <property type="component" value="Unassembled WGS sequence"/>
</dbReference>
<dbReference type="AlphaFoldDB" id="A0AAN6U946"/>